<feature type="compositionally biased region" description="Low complexity" evidence="1">
    <location>
        <begin position="77"/>
        <end position="89"/>
    </location>
</feature>
<dbReference type="AlphaFoldDB" id="A0A7U2MYS1"/>
<evidence type="ECO:0000313" key="3">
    <source>
        <dbReference type="Proteomes" id="UP000596276"/>
    </source>
</evidence>
<sequence>MSSYGNLIEVLTGAQIALVAGGLPMVNSPPKPAKAVVPASTVDPKAETAKFHHYCEDLVMLNPPNWEASTAYPEPQPSSRPGSPQRNRPAAPGPGGRVRRADGPPPVFLMGRCRMPNSRERLVSLNLNKCIGWDDTRKAFTAEYDTHGIARGHCGDCGYREYFNSASEFSLGCKCSSNARDRTRWEVKEFTQPGVIVFDEKTGHMGCHGYFGSLLGPETD</sequence>
<dbReference type="VEuPathDB" id="FungiDB:AFLA_013733"/>
<name>A0A7U2MYS1_ASPFN</name>
<protein>
    <recommendedName>
        <fullName evidence="4">Cyanovirin-N domain-containing protein</fullName>
    </recommendedName>
</protein>
<accession>A0A7U2MYS1</accession>
<dbReference type="EMBL" id="CP044616">
    <property type="protein sequence ID" value="QRD92356.1"/>
    <property type="molecule type" value="Genomic_DNA"/>
</dbReference>
<feature type="region of interest" description="Disordered" evidence="1">
    <location>
        <begin position="66"/>
        <end position="104"/>
    </location>
</feature>
<proteinExistence type="predicted"/>
<evidence type="ECO:0000313" key="2">
    <source>
        <dbReference type="EMBL" id="QRD92356.1"/>
    </source>
</evidence>
<dbReference type="VEuPathDB" id="FungiDB:F9C07_2110389"/>
<keyword evidence="3" id="KW-1185">Reference proteome</keyword>
<reference evidence="3" key="1">
    <citation type="journal article" date="2021" name="G3 (Bethesda)">
        <title>Chromosome assembled and annotated genome sequence of Aspergillus flavus NRRL 3357.</title>
        <authorList>
            <person name="Skerker J.M."/>
            <person name="Pianalto K.M."/>
            <person name="Mondo S.J."/>
            <person name="Yang K."/>
            <person name="Arkin A.P."/>
            <person name="Keller N.P."/>
            <person name="Grigoriev I.V."/>
            <person name="Louise Glass N.L."/>
        </authorList>
    </citation>
    <scope>NUCLEOTIDE SEQUENCE [LARGE SCALE GENOMIC DNA]</scope>
    <source>
        <strain evidence="3">ATCC 200026 / FGSC A1120 / IAM 13836 / NRRL 3357 / JCM 12722 / SRRC 167</strain>
    </source>
</reference>
<organism evidence="2 3">
    <name type="scientific">Aspergillus flavus (strain ATCC 200026 / FGSC A1120 / IAM 13836 / NRRL 3357 / JCM 12722 / SRRC 167)</name>
    <dbReference type="NCBI Taxonomy" id="332952"/>
    <lineage>
        <taxon>Eukaryota</taxon>
        <taxon>Fungi</taxon>
        <taxon>Dikarya</taxon>
        <taxon>Ascomycota</taxon>
        <taxon>Pezizomycotina</taxon>
        <taxon>Eurotiomycetes</taxon>
        <taxon>Eurotiomycetidae</taxon>
        <taxon>Eurotiales</taxon>
        <taxon>Aspergillaceae</taxon>
        <taxon>Aspergillus</taxon>
        <taxon>Aspergillus subgen. Circumdati</taxon>
    </lineage>
</organism>
<evidence type="ECO:0008006" key="4">
    <source>
        <dbReference type="Google" id="ProtNLM"/>
    </source>
</evidence>
<dbReference type="Proteomes" id="UP000596276">
    <property type="component" value="Chromosome 8"/>
</dbReference>
<gene>
    <name evidence="2" type="ORF">F9C07_2110389</name>
</gene>
<evidence type="ECO:0000256" key="1">
    <source>
        <dbReference type="SAM" id="MobiDB-lite"/>
    </source>
</evidence>